<feature type="domain" description="Coenzyme F420:L-glutamate ligase-like" evidence="8">
    <location>
        <begin position="10"/>
        <end position="218"/>
    </location>
</feature>
<dbReference type="EMBL" id="KF900950">
    <property type="protein sequence ID" value="AIF12662.1"/>
    <property type="molecule type" value="Genomic_DNA"/>
</dbReference>
<keyword evidence="1 9" id="KW-0436">Ligase</keyword>
<dbReference type="PANTHER" id="PTHR47917:SF1">
    <property type="entry name" value="COENZYME F420:L-GLUTAMATE LIGASE"/>
    <property type="match status" value="1"/>
</dbReference>
<dbReference type="GO" id="GO:0052618">
    <property type="term" value="F:coenzyme F420-0:L-glutamate ligase activity"/>
    <property type="evidence" value="ECO:0007669"/>
    <property type="project" value="UniProtKB-EC"/>
</dbReference>
<proteinExistence type="predicted"/>
<keyword evidence="4" id="KW-0460">Magnesium</keyword>
<keyword evidence="7" id="KW-0464">Manganese</keyword>
<dbReference type="InterPro" id="IPR002847">
    <property type="entry name" value="F420-0_gamma-glut_ligase-dom"/>
</dbReference>
<keyword evidence="6" id="KW-0342">GTP-binding</keyword>
<evidence type="ECO:0000256" key="1">
    <source>
        <dbReference type="ARBA" id="ARBA00022598"/>
    </source>
</evidence>
<organism evidence="9">
    <name type="scientific">uncultured marine thaumarchaeote KM3_56_F06</name>
    <dbReference type="NCBI Taxonomy" id="1456204"/>
    <lineage>
        <taxon>Archaea</taxon>
        <taxon>Nitrososphaerota</taxon>
        <taxon>environmental samples</taxon>
    </lineage>
</organism>
<dbReference type="Pfam" id="PF01996">
    <property type="entry name" value="F420_ligase"/>
    <property type="match status" value="1"/>
</dbReference>
<evidence type="ECO:0000256" key="3">
    <source>
        <dbReference type="ARBA" id="ARBA00022741"/>
    </source>
</evidence>
<dbReference type="InterPro" id="IPR008225">
    <property type="entry name" value="F420-0_g-glutamyl_ligase"/>
</dbReference>
<evidence type="ECO:0000256" key="2">
    <source>
        <dbReference type="ARBA" id="ARBA00022723"/>
    </source>
</evidence>
<gene>
    <name evidence="9" type="primary">cofE</name>
    <name evidence="9" type="synonym">fbiB</name>
</gene>
<keyword evidence="2" id="KW-0479">Metal-binding</keyword>
<evidence type="ECO:0000256" key="4">
    <source>
        <dbReference type="ARBA" id="ARBA00022842"/>
    </source>
</evidence>
<evidence type="ECO:0000313" key="9">
    <source>
        <dbReference type="EMBL" id="AIF12662.1"/>
    </source>
</evidence>
<evidence type="ECO:0000259" key="8">
    <source>
        <dbReference type="Pfam" id="PF01996"/>
    </source>
</evidence>
<protein>
    <submittedName>
        <fullName evidence="9">F420-dependent oxidoreductase, putative (CofE, fbiB)</fullName>
        <ecNumber evidence="9">6.3.2.31</ecNumber>
    </submittedName>
</protein>
<accession>A0A075HE20</accession>
<evidence type="ECO:0000256" key="6">
    <source>
        <dbReference type="ARBA" id="ARBA00023134"/>
    </source>
</evidence>
<evidence type="ECO:0000256" key="5">
    <source>
        <dbReference type="ARBA" id="ARBA00022958"/>
    </source>
</evidence>
<dbReference type="Gene3D" id="3.30.1330.100">
    <property type="entry name" value="CofE-like"/>
    <property type="match status" value="1"/>
</dbReference>
<dbReference type="EC" id="6.3.2.31" evidence="9"/>
<evidence type="ECO:0000256" key="7">
    <source>
        <dbReference type="ARBA" id="ARBA00023211"/>
    </source>
</evidence>
<dbReference type="Gene3D" id="3.90.1660.10">
    <property type="entry name" value="CofE-like domain"/>
    <property type="match status" value="1"/>
</dbReference>
<dbReference type="NCBIfam" id="TIGR01916">
    <property type="entry name" value="F420_cofE"/>
    <property type="match status" value="1"/>
</dbReference>
<dbReference type="SUPFAM" id="SSF144010">
    <property type="entry name" value="CofE-like"/>
    <property type="match status" value="1"/>
</dbReference>
<name>A0A075HE20_9ARCH</name>
<keyword evidence="3" id="KW-0547">Nucleotide-binding</keyword>
<dbReference type="GO" id="GO:0005525">
    <property type="term" value="F:GTP binding"/>
    <property type="evidence" value="ECO:0007669"/>
    <property type="project" value="UniProtKB-KW"/>
</dbReference>
<dbReference type="AlphaFoldDB" id="A0A075HE20"/>
<dbReference type="PANTHER" id="PTHR47917">
    <property type="match status" value="1"/>
</dbReference>
<keyword evidence="5" id="KW-0630">Potassium</keyword>
<reference evidence="9" key="1">
    <citation type="journal article" date="2014" name="Genome Biol. Evol.">
        <title>Pangenome evidence for extensive interdomain horizontal transfer affecting lineage core and shell genes in uncultured planktonic thaumarchaeota and euryarchaeota.</title>
        <authorList>
            <person name="Deschamps P."/>
            <person name="Zivanovic Y."/>
            <person name="Moreira D."/>
            <person name="Rodriguez-Valera F."/>
            <person name="Lopez-Garcia P."/>
        </authorList>
    </citation>
    <scope>NUCLEOTIDE SEQUENCE</scope>
</reference>
<dbReference type="GO" id="GO:0046872">
    <property type="term" value="F:metal ion binding"/>
    <property type="evidence" value="ECO:0007669"/>
    <property type="project" value="UniProtKB-KW"/>
</dbReference>
<sequence>MQIIPIHIEKEIEPSDDISDIVLKSEKLNDGDILVIAQKIISKQEGRLIDLSTVTPSLLAEGISSQYQKDSKITELILSESKRIVRMKNGILIVETNQGFICANAGIDESNIKEGYATLLPVNSDISAQRIRKKILEQSNKNVAVIISDTFGRPFRMGQTNHAIGVSGLNPILDYEGTLDSFNKILRVTAIAIADELTSASELVMGKSLKCPFAIIRDYSFKVEDYTIDELIRPEHEDLFR</sequence>